<feature type="compositionally biased region" description="Pro residues" evidence="1">
    <location>
        <begin position="222"/>
        <end position="231"/>
    </location>
</feature>
<dbReference type="EMBL" id="JBHUFD010000018">
    <property type="protein sequence ID" value="MFD1874706.1"/>
    <property type="molecule type" value="Genomic_DNA"/>
</dbReference>
<reference evidence="3" key="1">
    <citation type="journal article" date="2019" name="Int. J. Syst. Evol. Microbiol.">
        <title>The Global Catalogue of Microorganisms (GCM) 10K type strain sequencing project: providing services to taxonomists for standard genome sequencing and annotation.</title>
        <authorList>
            <consortium name="The Broad Institute Genomics Platform"/>
            <consortium name="The Broad Institute Genome Sequencing Center for Infectious Disease"/>
            <person name="Wu L."/>
            <person name="Ma J."/>
        </authorList>
    </citation>
    <scope>NUCLEOTIDE SEQUENCE [LARGE SCALE GENOMIC DNA]</scope>
    <source>
        <strain evidence="3">CGMCC 1.15795</strain>
    </source>
</reference>
<proteinExistence type="predicted"/>
<organism evidence="2 3">
    <name type="scientific">Hymenobacter bucti</name>
    <dbReference type="NCBI Taxonomy" id="1844114"/>
    <lineage>
        <taxon>Bacteria</taxon>
        <taxon>Pseudomonadati</taxon>
        <taxon>Bacteroidota</taxon>
        <taxon>Cytophagia</taxon>
        <taxon>Cytophagales</taxon>
        <taxon>Hymenobacteraceae</taxon>
        <taxon>Hymenobacter</taxon>
    </lineage>
</organism>
<protein>
    <recommendedName>
        <fullName evidence="4">DUF4352 domain-containing protein</fullName>
    </recommendedName>
</protein>
<dbReference type="PROSITE" id="PS51257">
    <property type="entry name" value="PROKAR_LIPOPROTEIN"/>
    <property type="match status" value="1"/>
</dbReference>
<gene>
    <name evidence="2" type="ORF">ACFSDX_19875</name>
</gene>
<keyword evidence="3" id="KW-1185">Reference proteome</keyword>
<evidence type="ECO:0008006" key="4">
    <source>
        <dbReference type="Google" id="ProtNLM"/>
    </source>
</evidence>
<sequence length="238" mass="25522">MKQQITRSLAAFLTGCTLLGSGCAGSYTPIRPDRIATYQSSPAGAPLQLGYQFDALRTHGRNKKYVKKEQKKGYHVVAVQIKNNTGAEINFSRDAVLYYGDRPIVPVSAAIAAQDMKQGVAIYLLYVLLNFNVGATTTTTNGYVTSTSSGTFIPTGPFIAGGNMLGASMANGNFRRELQQFDLTNRNIAPGETVYGLISVREFNVAPLRLELRSVASTTPQPAAPTLPPASAPRSITN</sequence>
<comment type="caution">
    <text evidence="2">The sequence shown here is derived from an EMBL/GenBank/DDBJ whole genome shotgun (WGS) entry which is preliminary data.</text>
</comment>
<evidence type="ECO:0000256" key="1">
    <source>
        <dbReference type="SAM" id="MobiDB-lite"/>
    </source>
</evidence>
<evidence type="ECO:0000313" key="2">
    <source>
        <dbReference type="EMBL" id="MFD1874706.1"/>
    </source>
</evidence>
<evidence type="ECO:0000313" key="3">
    <source>
        <dbReference type="Proteomes" id="UP001597197"/>
    </source>
</evidence>
<name>A0ABW4QZZ6_9BACT</name>
<dbReference type="Proteomes" id="UP001597197">
    <property type="component" value="Unassembled WGS sequence"/>
</dbReference>
<dbReference type="RefSeq" id="WP_382316742.1">
    <property type="nucleotide sequence ID" value="NZ_JBHUFD010000018.1"/>
</dbReference>
<feature type="region of interest" description="Disordered" evidence="1">
    <location>
        <begin position="217"/>
        <end position="238"/>
    </location>
</feature>
<accession>A0ABW4QZZ6</accession>